<dbReference type="Pfam" id="PF10358">
    <property type="entry name" value="NT-C2"/>
    <property type="match status" value="1"/>
</dbReference>
<protein>
    <submittedName>
        <fullName evidence="3">C2 NT-type domain-containing protein</fullName>
    </submittedName>
</protein>
<dbReference type="PANTHER" id="PTHR21456">
    <property type="entry name" value="FAMILY WITH SEQUENCE SIMILARITY 102"/>
    <property type="match status" value="1"/>
</dbReference>
<evidence type="ECO:0000313" key="4">
    <source>
        <dbReference type="Proteomes" id="UP001362999"/>
    </source>
</evidence>
<feature type="compositionally biased region" description="Low complexity" evidence="1">
    <location>
        <begin position="373"/>
        <end position="384"/>
    </location>
</feature>
<feature type="region of interest" description="Disordered" evidence="1">
    <location>
        <begin position="58"/>
        <end position="107"/>
    </location>
</feature>
<dbReference type="Proteomes" id="UP001362999">
    <property type="component" value="Unassembled WGS sequence"/>
</dbReference>
<dbReference type="PROSITE" id="PS51840">
    <property type="entry name" value="C2_NT"/>
    <property type="match status" value="1"/>
</dbReference>
<dbReference type="EMBL" id="JAWWNJ010000013">
    <property type="protein sequence ID" value="KAK7042565.1"/>
    <property type="molecule type" value="Genomic_DNA"/>
</dbReference>
<organism evidence="3 4">
    <name type="scientific">Favolaschia claudopus</name>
    <dbReference type="NCBI Taxonomy" id="2862362"/>
    <lineage>
        <taxon>Eukaryota</taxon>
        <taxon>Fungi</taxon>
        <taxon>Dikarya</taxon>
        <taxon>Basidiomycota</taxon>
        <taxon>Agaricomycotina</taxon>
        <taxon>Agaricomycetes</taxon>
        <taxon>Agaricomycetidae</taxon>
        <taxon>Agaricales</taxon>
        <taxon>Marasmiineae</taxon>
        <taxon>Mycenaceae</taxon>
        <taxon>Favolaschia</taxon>
    </lineage>
</organism>
<feature type="region of interest" description="Disordered" evidence="1">
    <location>
        <begin position="343"/>
        <end position="395"/>
    </location>
</feature>
<evidence type="ECO:0000313" key="3">
    <source>
        <dbReference type="EMBL" id="KAK7042565.1"/>
    </source>
</evidence>
<dbReference type="PANTHER" id="PTHR21456:SF1">
    <property type="entry name" value="C2 NT-TYPE DOMAIN-CONTAINING PROTEIN"/>
    <property type="match status" value="1"/>
</dbReference>
<dbReference type="InterPro" id="IPR039931">
    <property type="entry name" value="EEIG1/2-like"/>
</dbReference>
<feature type="compositionally biased region" description="Low complexity" evidence="1">
    <location>
        <begin position="96"/>
        <end position="106"/>
    </location>
</feature>
<sequence length="414" mass="43663">MPTPTDTAAPSTGLKAQLLHLVPRHARFEATVHIIQLESVPLVRGDFSVRWRWKNTQKVKGKNKEQLTPEVGLEDGGGGDADSFGSSTEEPLPPGSQSTSTASSSAVNANEDFTHARTGQTAFLPLHEHAVTYDLALTAVVQMSIDRDTMRLLPHPFKLSILQRDAPHHNLCLGTVELDLAKYADSSPAPSGGLKGTVTRRYLLHNSKTNATLRLSVRVAPLESAPAPVPFVAPPLPADEILAGVNLGTAALLTEREEVLRTRPSALDLYAPISVPANAGGGSLSADAPAPFDLRTLPLAQGPLPTAALIDALFNPALVSDARLVSPFTRFVPAEELLLTSHSAPSIAESSSSNEGPPSMDFLALDPSPQSGSRWWRPRSASNRSRSRSRSRVRTGVGVAAMGAVAVAVGAAGA</sequence>
<evidence type="ECO:0000259" key="2">
    <source>
        <dbReference type="PROSITE" id="PS51840"/>
    </source>
</evidence>
<proteinExistence type="predicted"/>
<feature type="domain" description="C2 NT-type" evidence="2">
    <location>
        <begin position="18"/>
        <end position="221"/>
    </location>
</feature>
<dbReference type="AlphaFoldDB" id="A0AAW0CUJ7"/>
<keyword evidence="4" id="KW-1185">Reference proteome</keyword>
<gene>
    <name evidence="3" type="ORF">R3P38DRAFT_320831</name>
</gene>
<reference evidence="3 4" key="1">
    <citation type="journal article" date="2024" name="J Genomics">
        <title>Draft genome sequencing and assembly of Favolaschia claudopus CIRM-BRFM 2984 isolated from oak limbs.</title>
        <authorList>
            <person name="Navarro D."/>
            <person name="Drula E."/>
            <person name="Chaduli D."/>
            <person name="Cazenave R."/>
            <person name="Ahrendt S."/>
            <person name="Wang J."/>
            <person name="Lipzen A."/>
            <person name="Daum C."/>
            <person name="Barry K."/>
            <person name="Grigoriev I.V."/>
            <person name="Favel A."/>
            <person name="Rosso M.N."/>
            <person name="Martin F."/>
        </authorList>
    </citation>
    <scope>NUCLEOTIDE SEQUENCE [LARGE SCALE GENOMIC DNA]</scope>
    <source>
        <strain evidence="3 4">CIRM-BRFM 2984</strain>
    </source>
</reference>
<accession>A0AAW0CUJ7</accession>
<name>A0AAW0CUJ7_9AGAR</name>
<evidence type="ECO:0000256" key="1">
    <source>
        <dbReference type="SAM" id="MobiDB-lite"/>
    </source>
</evidence>
<feature type="compositionally biased region" description="Low complexity" evidence="1">
    <location>
        <begin position="343"/>
        <end position="353"/>
    </location>
</feature>
<dbReference type="InterPro" id="IPR019448">
    <property type="entry name" value="NT-C2"/>
</dbReference>
<comment type="caution">
    <text evidence="3">The sequence shown here is derived from an EMBL/GenBank/DDBJ whole genome shotgun (WGS) entry which is preliminary data.</text>
</comment>